<dbReference type="GeneID" id="136076248"/>
<dbReference type="Proteomes" id="UP001652625">
    <property type="component" value="Chromosome 02"/>
</dbReference>
<sequence>MKRKFDSGAIKRRRRKELAEEACTNSKKIYSFLKKSQNTVQVELANQTQSVSDNGNIENIVVPIAEDPILDQQPAGNLNIINQERVETEISLQENAGENKIRDMETEITGPIHQGNPFIFIDIGIINKNNSCQVNSFLKITCFEIPNNIVKDSNHHAFPYRFLNKTLANGETCKIDWLCWSVEKQSLYCAPYFLLNKNAANVLFFSSSAGWGISRGWTRLKDRIPSHEKLKTETENWKKLFQRILDVIIFLSERGLALFGSNQRIGDRANGNFLGIIELLSKYDPLLAEHVKHLRESQQCKQRMQAHYPSTRIQNEFIDICGSHVQTAILHEIVKAKFFF</sequence>
<evidence type="ECO:0000313" key="1">
    <source>
        <dbReference type="Proteomes" id="UP001652625"/>
    </source>
</evidence>
<gene>
    <name evidence="2" type="primary">LOC136076248</name>
</gene>
<keyword evidence="1" id="KW-1185">Reference proteome</keyword>
<dbReference type="PANTHER" id="PTHR45749">
    <property type="match status" value="1"/>
</dbReference>
<dbReference type="PANTHER" id="PTHR45749:SF33">
    <property type="entry name" value="ZINC FINGER MYM-TYPE PROTEIN 1"/>
    <property type="match status" value="1"/>
</dbReference>
<reference evidence="1" key="1">
    <citation type="submission" date="2025-05" db="UniProtKB">
        <authorList>
            <consortium name="RefSeq"/>
        </authorList>
    </citation>
    <scope>NUCLEOTIDE SEQUENCE [LARGE SCALE GENOMIC DNA]</scope>
</reference>
<organism evidence="1 2">
    <name type="scientific">Hydra vulgaris</name>
    <name type="common">Hydra</name>
    <name type="synonym">Hydra attenuata</name>
    <dbReference type="NCBI Taxonomy" id="6087"/>
    <lineage>
        <taxon>Eukaryota</taxon>
        <taxon>Metazoa</taxon>
        <taxon>Cnidaria</taxon>
        <taxon>Hydrozoa</taxon>
        <taxon>Hydroidolina</taxon>
        <taxon>Anthoathecata</taxon>
        <taxon>Aplanulata</taxon>
        <taxon>Hydridae</taxon>
        <taxon>Hydra</taxon>
    </lineage>
</organism>
<protein>
    <submittedName>
        <fullName evidence="2">Uncharacterized protein LOC136076248</fullName>
    </submittedName>
</protein>
<name>A0ABM4BA60_HYDVU</name>
<dbReference type="RefSeq" id="XP_065645794.1">
    <property type="nucleotide sequence ID" value="XM_065789722.1"/>
</dbReference>
<proteinExistence type="predicted"/>
<reference evidence="2" key="2">
    <citation type="submission" date="2025-08" db="UniProtKB">
        <authorList>
            <consortium name="RefSeq"/>
        </authorList>
    </citation>
    <scope>IDENTIFICATION</scope>
</reference>
<evidence type="ECO:0000313" key="2">
    <source>
        <dbReference type="RefSeq" id="XP_065645794.1"/>
    </source>
</evidence>
<accession>A0ABM4BA60</accession>